<sequence>MSASPDPPDPHPNTTIDFIPIPDTPPSSLAAAADPFDTPMFNHLIRLVKEQNATSQAQREALEKQNLILEDQRDLIRDMRRALDDRHIQMTEGVDVMPEIRPQEDAVQKKSAEPSRPVVVARDSSQDPHQQPPSPNPLT</sequence>
<dbReference type="EMBL" id="KV419542">
    <property type="protein sequence ID" value="KZS86336.1"/>
    <property type="molecule type" value="Genomic_DNA"/>
</dbReference>
<name>A0A164M438_9AGAM</name>
<feature type="region of interest" description="Disordered" evidence="2">
    <location>
        <begin position="1"/>
        <end position="33"/>
    </location>
</feature>
<evidence type="ECO:0000313" key="4">
    <source>
        <dbReference type="Proteomes" id="UP000076722"/>
    </source>
</evidence>
<feature type="coiled-coil region" evidence="1">
    <location>
        <begin position="45"/>
        <end position="79"/>
    </location>
</feature>
<gene>
    <name evidence="3" type="ORF">SISNIDRAFT_492050</name>
</gene>
<proteinExistence type="predicted"/>
<feature type="compositionally biased region" description="Pro residues" evidence="2">
    <location>
        <begin position="1"/>
        <end position="11"/>
    </location>
</feature>
<evidence type="ECO:0000256" key="1">
    <source>
        <dbReference type="SAM" id="Coils"/>
    </source>
</evidence>
<protein>
    <submittedName>
        <fullName evidence="3">Uncharacterized protein</fullName>
    </submittedName>
</protein>
<evidence type="ECO:0000256" key="2">
    <source>
        <dbReference type="SAM" id="MobiDB-lite"/>
    </source>
</evidence>
<feature type="region of interest" description="Disordered" evidence="2">
    <location>
        <begin position="93"/>
        <end position="139"/>
    </location>
</feature>
<feature type="compositionally biased region" description="Low complexity" evidence="2">
    <location>
        <begin position="12"/>
        <end position="21"/>
    </location>
</feature>
<organism evidence="3 4">
    <name type="scientific">Sistotremastrum niveocremeum HHB9708</name>
    <dbReference type="NCBI Taxonomy" id="1314777"/>
    <lineage>
        <taxon>Eukaryota</taxon>
        <taxon>Fungi</taxon>
        <taxon>Dikarya</taxon>
        <taxon>Basidiomycota</taxon>
        <taxon>Agaricomycotina</taxon>
        <taxon>Agaricomycetes</taxon>
        <taxon>Sistotremastrales</taxon>
        <taxon>Sistotremastraceae</taxon>
        <taxon>Sertulicium</taxon>
        <taxon>Sertulicium niveocremeum</taxon>
    </lineage>
</organism>
<keyword evidence="1" id="KW-0175">Coiled coil</keyword>
<feature type="non-terminal residue" evidence="3">
    <location>
        <position position="139"/>
    </location>
</feature>
<feature type="compositionally biased region" description="Basic and acidic residues" evidence="2">
    <location>
        <begin position="101"/>
        <end position="113"/>
    </location>
</feature>
<dbReference type="AlphaFoldDB" id="A0A164M438"/>
<keyword evidence="4" id="KW-1185">Reference proteome</keyword>
<feature type="compositionally biased region" description="Pro residues" evidence="2">
    <location>
        <begin position="130"/>
        <end position="139"/>
    </location>
</feature>
<dbReference type="Proteomes" id="UP000076722">
    <property type="component" value="Unassembled WGS sequence"/>
</dbReference>
<accession>A0A164M438</accession>
<reference evidence="3 4" key="1">
    <citation type="journal article" date="2016" name="Mol. Biol. Evol.">
        <title>Comparative Genomics of Early-Diverging Mushroom-Forming Fungi Provides Insights into the Origins of Lignocellulose Decay Capabilities.</title>
        <authorList>
            <person name="Nagy L.G."/>
            <person name="Riley R."/>
            <person name="Tritt A."/>
            <person name="Adam C."/>
            <person name="Daum C."/>
            <person name="Floudas D."/>
            <person name="Sun H."/>
            <person name="Yadav J.S."/>
            <person name="Pangilinan J."/>
            <person name="Larsson K.H."/>
            <person name="Matsuura K."/>
            <person name="Barry K."/>
            <person name="Labutti K."/>
            <person name="Kuo R."/>
            <person name="Ohm R.A."/>
            <person name="Bhattacharya S.S."/>
            <person name="Shirouzu T."/>
            <person name="Yoshinaga Y."/>
            <person name="Martin F.M."/>
            <person name="Grigoriev I.V."/>
            <person name="Hibbett D.S."/>
        </authorList>
    </citation>
    <scope>NUCLEOTIDE SEQUENCE [LARGE SCALE GENOMIC DNA]</scope>
    <source>
        <strain evidence="3 4">HHB9708</strain>
    </source>
</reference>
<evidence type="ECO:0000313" key="3">
    <source>
        <dbReference type="EMBL" id="KZS86336.1"/>
    </source>
</evidence>